<dbReference type="Pfam" id="PF13561">
    <property type="entry name" value="adh_short_C2"/>
    <property type="match status" value="1"/>
</dbReference>
<evidence type="ECO:0000256" key="8">
    <source>
        <dbReference type="SAM" id="Coils"/>
    </source>
</evidence>
<keyword evidence="5" id="KW-0408">Iron</keyword>
<feature type="coiled-coil region" evidence="8">
    <location>
        <begin position="1486"/>
        <end position="1516"/>
    </location>
</feature>
<dbReference type="Gene3D" id="3.40.50.720">
    <property type="entry name" value="NAD(P)-binding Rossmann-like Domain"/>
    <property type="match status" value="1"/>
</dbReference>
<keyword evidence="9" id="KW-0472">Membrane</keyword>
<dbReference type="PANTHER" id="PTHR24302">
    <property type="entry name" value="CYTOCHROME P450 FAMILY 3"/>
    <property type="match status" value="1"/>
</dbReference>
<organism evidence="10 11">
    <name type="scientific">Dermatophagoides pteronyssinus</name>
    <name type="common">European house dust mite</name>
    <dbReference type="NCBI Taxonomy" id="6956"/>
    <lineage>
        <taxon>Eukaryota</taxon>
        <taxon>Metazoa</taxon>
        <taxon>Ecdysozoa</taxon>
        <taxon>Arthropoda</taxon>
        <taxon>Chelicerata</taxon>
        <taxon>Arachnida</taxon>
        <taxon>Acari</taxon>
        <taxon>Acariformes</taxon>
        <taxon>Sarcoptiformes</taxon>
        <taxon>Astigmata</taxon>
        <taxon>Psoroptidia</taxon>
        <taxon>Analgoidea</taxon>
        <taxon>Pyroglyphidae</taxon>
        <taxon>Dermatophagoidinae</taxon>
        <taxon>Dermatophagoides</taxon>
    </lineage>
</organism>
<dbReference type="InterPro" id="IPR017972">
    <property type="entry name" value="Cyt_P450_CS"/>
</dbReference>
<dbReference type="Gene3D" id="1.10.630.10">
    <property type="entry name" value="Cytochrome P450"/>
    <property type="match status" value="3"/>
</dbReference>
<dbReference type="InterPro" id="IPR050705">
    <property type="entry name" value="Cytochrome_P450_3A"/>
</dbReference>
<dbReference type="PANTHER" id="PTHR24302:SF15">
    <property type="entry name" value="FATTY-ACID PEROXYGENASE"/>
    <property type="match status" value="1"/>
</dbReference>
<keyword evidence="3" id="KW-0479">Metal-binding</keyword>
<evidence type="ECO:0000256" key="5">
    <source>
        <dbReference type="ARBA" id="ARBA00023004"/>
    </source>
</evidence>
<dbReference type="SUPFAM" id="SSF51735">
    <property type="entry name" value="NAD(P)-binding Rossmann-fold domains"/>
    <property type="match status" value="1"/>
</dbReference>
<proteinExistence type="inferred from homology"/>
<keyword evidence="8" id="KW-0175">Coiled coil</keyword>
<accession>A0ABQ8JUF5</accession>
<dbReference type="PRINTS" id="PR00081">
    <property type="entry name" value="GDHRDH"/>
</dbReference>
<dbReference type="Proteomes" id="UP000887458">
    <property type="component" value="Unassembled WGS sequence"/>
</dbReference>
<protein>
    <submittedName>
        <fullName evidence="10">Uncharacterized protein</fullName>
    </submittedName>
</protein>
<evidence type="ECO:0000313" key="10">
    <source>
        <dbReference type="EMBL" id="KAH9426187.1"/>
    </source>
</evidence>
<comment type="similarity">
    <text evidence="1">Belongs to the cytochrome P450 family.</text>
</comment>
<evidence type="ECO:0000256" key="4">
    <source>
        <dbReference type="ARBA" id="ARBA00023002"/>
    </source>
</evidence>
<keyword evidence="11" id="KW-1185">Reference proteome</keyword>
<dbReference type="InterPro" id="IPR020904">
    <property type="entry name" value="Sc_DH/Rdtase_CS"/>
</dbReference>
<name>A0ABQ8JUF5_DERPT</name>
<keyword evidence="9" id="KW-1133">Transmembrane helix</keyword>
<dbReference type="InterPro" id="IPR036396">
    <property type="entry name" value="Cyt_P450_sf"/>
</dbReference>
<keyword evidence="9" id="KW-0812">Transmembrane</keyword>
<comment type="caution">
    <text evidence="10">The sequence shown here is derived from an EMBL/GenBank/DDBJ whole genome shotgun (WGS) entry which is preliminary data.</text>
</comment>
<evidence type="ECO:0000256" key="7">
    <source>
        <dbReference type="ARBA" id="ARBA00043906"/>
    </source>
</evidence>
<comment type="function">
    <text evidence="7">Cytochromes P450 are a group of heme-thiolate monooxygenases. They oxidize a variety of structurally unrelated compounds, including steroids, fatty acids, and xenobiotics.</text>
</comment>
<dbReference type="PRINTS" id="PR00080">
    <property type="entry name" value="SDRFAMILY"/>
</dbReference>
<keyword evidence="4" id="KW-0560">Oxidoreductase</keyword>
<dbReference type="PROSITE" id="PS00061">
    <property type="entry name" value="ADH_SHORT"/>
    <property type="match status" value="1"/>
</dbReference>
<keyword evidence="6" id="KW-0503">Monooxygenase</keyword>
<keyword evidence="2" id="KW-0349">Heme</keyword>
<feature type="transmembrane region" description="Helical" evidence="9">
    <location>
        <begin position="476"/>
        <end position="494"/>
    </location>
</feature>
<dbReference type="InterPro" id="IPR002347">
    <property type="entry name" value="SDR_fam"/>
</dbReference>
<feature type="non-terminal residue" evidence="10">
    <location>
        <position position="1736"/>
    </location>
</feature>
<reference evidence="10 11" key="1">
    <citation type="journal article" date="2018" name="J. Allergy Clin. Immunol.">
        <title>High-quality assembly of Dermatophagoides pteronyssinus genome and transcriptome reveals a wide range of novel allergens.</title>
        <authorList>
            <person name="Liu X.Y."/>
            <person name="Yang K.Y."/>
            <person name="Wang M.Q."/>
            <person name="Kwok J.S."/>
            <person name="Zeng X."/>
            <person name="Yang Z."/>
            <person name="Xiao X.J."/>
            <person name="Lau C.P."/>
            <person name="Li Y."/>
            <person name="Huang Z.M."/>
            <person name="Ba J.G."/>
            <person name="Yim A.K."/>
            <person name="Ouyang C.Y."/>
            <person name="Ngai S.M."/>
            <person name="Chan T.F."/>
            <person name="Leung E.L."/>
            <person name="Liu L."/>
            <person name="Liu Z.G."/>
            <person name="Tsui S.K."/>
        </authorList>
    </citation>
    <scope>NUCLEOTIDE SEQUENCE [LARGE SCALE GENOMIC DNA]</scope>
    <source>
        <strain evidence="10">Derp</strain>
    </source>
</reference>
<reference evidence="10 11" key="2">
    <citation type="journal article" date="2022" name="Mol. Biol. Evol.">
        <title>Comparative Genomics Reveals Insights into the Divergent Evolution of Astigmatic Mites and Household Pest Adaptations.</title>
        <authorList>
            <person name="Xiong Q."/>
            <person name="Wan A.T."/>
            <person name="Liu X."/>
            <person name="Fung C.S."/>
            <person name="Xiao X."/>
            <person name="Malainual N."/>
            <person name="Hou J."/>
            <person name="Wang L."/>
            <person name="Wang M."/>
            <person name="Yang K.Y."/>
            <person name="Cui Y."/>
            <person name="Leung E.L."/>
            <person name="Nong W."/>
            <person name="Shin S.K."/>
            <person name="Au S.W."/>
            <person name="Jeong K.Y."/>
            <person name="Chew F.T."/>
            <person name="Hui J.H."/>
            <person name="Leung T.F."/>
            <person name="Tungtrongchitr A."/>
            <person name="Zhong N."/>
            <person name="Liu Z."/>
            <person name="Tsui S.K."/>
        </authorList>
    </citation>
    <scope>NUCLEOTIDE SEQUENCE [LARGE SCALE GENOMIC DNA]</scope>
    <source>
        <strain evidence="10">Derp</strain>
    </source>
</reference>
<dbReference type="EMBL" id="NJHN03000012">
    <property type="protein sequence ID" value="KAH9426187.1"/>
    <property type="molecule type" value="Genomic_DNA"/>
</dbReference>
<evidence type="ECO:0000256" key="2">
    <source>
        <dbReference type="ARBA" id="ARBA00022617"/>
    </source>
</evidence>
<feature type="transmembrane region" description="Helical" evidence="9">
    <location>
        <begin position="262"/>
        <end position="282"/>
    </location>
</feature>
<dbReference type="InterPro" id="IPR036291">
    <property type="entry name" value="NAD(P)-bd_dom_sf"/>
</dbReference>
<dbReference type="CDD" id="cd11055">
    <property type="entry name" value="CYP3A-like"/>
    <property type="match status" value="1"/>
</dbReference>
<evidence type="ECO:0000256" key="9">
    <source>
        <dbReference type="SAM" id="Phobius"/>
    </source>
</evidence>
<evidence type="ECO:0000313" key="11">
    <source>
        <dbReference type="Proteomes" id="UP000887458"/>
    </source>
</evidence>
<dbReference type="PROSITE" id="PS00086">
    <property type="entry name" value="CYTOCHROME_P450"/>
    <property type="match status" value="3"/>
</dbReference>
<evidence type="ECO:0000256" key="1">
    <source>
        <dbReference type="ARBA" id="ARBA00010617"/>
    </source>
</evidence>
<evidence type="ECO:0000256" key="3">
    <source>
        <dbReference type="ARBA" id="ARBA00022723"/>
    </source>
</evidence>
<feature type="non-terminal residue" evidence="10">
    <location>
        <position position="1"/>
    </location>
</feature>
<sequence>KLQNIVIALVTGSSSGIGAAIALQFAQYGAQVTITGRDAAALESVAKRIEAETSHQPLQIVGNLLDQSLPAKLIDGTISKYGRLDFLVNNAGFSTPHKDIHDEKLMEAFDQVYGLNVRAVVQLSQLAATHLEKSKGNIINISSNLSMMPVHIIYSSSKAALDMITKTMAIEFGKKGVRVNSINPGPVATQFMRSLGMPVTFLKENEEFVKELTLLKFVAQPVEIANLASFLASDDARNMTGSIVVNDTGSLLAPKNLNFKKMLGIFLLTVIVLTFTSIYLYFRHRSKLAIANLQSRNIPIGEQPSFFSALWNKTRIELVSQKNIQKIGKVYGWEMFGGINLTIAEPELIQLIMSKEFTNFPNRRKFNSDDPMFSNFLSTVELDKWKRIRAIVAPTFATGKLRKMKPCMDSICQTLIKNFDNELTNSHDNILNIKRFTGAYTMDTVLQVAFGCKIDSLIEPNNQLIIMARRLFNTDLSLKNIMAMIVLFFLPPFFSKIFKIRLNSDVMDFFGKFSIDLIERKRKEFAQKDFSKASTFIEFLLEAEHELQKQQQKIDNIEKPIKYMNNDEIIAQCVLFFLAGYDTTATTITMALYYLALNPDKQQICYEEVNRIISENQIDENKDPLQSLSFENIGSKFEYVNAVINETLRITPPAPFTERRCVNDSILTTEDGRCSVSIQKDDIIQIPIYCLHYNEEYFPEPEKFIPERFSRDSVNKHPNYAYLPFGSGPRACVAKSLALMEAKLALIWLIKNFKFDKCAKTSIPVEFYNQGGLLSPPSIYLYGQHRSKLAIANLQSRNIPIGEQPYFLSALWNKTRIELVLQKNIQKIGKVYGFEMFGGINLTIAEPELIQLIMSKEFTNFPSRRKFNSDDPMFSNFLTLVEFDKWKRIRAVVAPTFATGKLRRMKPCMDTICQTLIKNIDNELTNSHDNILNIKRFTGAYTMDTVLQVAFGCKIDSIIEPNNQLIIMARRLFNTDLSLKNILSMTVLFFFPAFFSKLFKIRLNSDEIDFVSKFASDLIERKRIEFAQKDFSKASTFIEFLLEAEHELENQQQKIDNNEKPIKYMSNDEIIAQCVLFFFAGYDTTSTTIAMALYNLALNPDKQQICYEEVNRVSSENQIDENKDPLLLLSFENIGSKFEYVNAVIDETLRLTPPGPFTDRRCVNDTVLTTEDGSYSVSIKKDDVIQIPIWSLHHDEEYFPEPEKFIPERFIRDSGNQHPNYAYLPFGAGPRACVAKSLALMEAKLALIWWSAFTTRNIPIAEQPSFFSALWNKTRIELISQKNIQKIGKVYGWEMFGGINVTIAEPELIQLIMSKEFINFPNRRKFNSDDPMFSNFLTVVDLDKWKRFRAIVAPTFATGKLRRMKPCMDSICQTLIKNIDNELADSHDNILSIKRFTGAYTMDTILQVAFGCKIDSIIEPNHQLVITAPFWKCHSYTFFPPFFSKLFKIRLNGDEMNFFGKFTSELIERKRIEFAQKDFSKASTFIEFLLEAEHELENQQQKIDNNEKTIKYMNNDEIIAQCVLFFLAGYETTATTITMALYYLALNPDKQQVCYEEVNRIISENEINENQDPLQSLSFENIGSKFGYVNAVIDETLRLIPPGSFTERSCVNDTVLTTEDGRYSITIQKGDIIQIPIYCLHYDEEYFPEPEKFIPERFIRDSGNKHPNYAYLPFGAGPRACVAKSLALMEAKLALIWLIKNFKFDKCVKTKIPVEFYNQGGLLSPRDIFLKVERRK</sequence>
<evidence type="ECO:0000256" key="6">
    <source>
        <dbReference type="ARBA" id="ARBA00023033"/>
    </source>
</evidence>
<dbReference type="Pfam" id="PF00067">
    <property type="entry name" value="p450"/>
    <property type="match status" value="3"/>
</dbReference>
<dbReference type="InterPro" id="IPR001128">
    <property type="entry name" value="Cyt_P450"/>
</dbReference>
<dbReference type="SUPFAM" id="SSF48264">
    <property type="entry name" value="Cytochrome P450"/>
    <property type="match status" value="3"/>
</dbReference>
<gene>
    <name evidence="10" type="ORF">DERP_007127</name>
</gene>